<name>A0A371ED12_MUCPR</name>
<evidence type="ECO:0000313" key="3">
    <source>
        <dbReference type="Proteomes" id="UP000257109"/>
    </source>
</evidence>
<proteinExistence type="predicted"/>
<dbReference type="OrthoDB" id="1706811at2759"/>
<feature type="domain" description="Retrotransposon Copia-like N-terminal" evidence="1">
    <location>
        <begin position="12"/>
        <end position="45"/>
    </location>
</feature>
<evidence type="ECO:0000313" key="2">
    <source>
        <dbReference type="EMBL" id="RDX63913.1"/>
    </source>
</evidence>
<organism evidence="2 3">
    <name type="scientific">Mucuna pruriens</name>
    <name type="common">Velvet bean</name>
    <name type="synonym">Dolichos pruriens</name>
    <dbReference type="NCBI Taxonomy" id="157652"/>
    <lineage>
        <taxon>Eukaryota</taxon>
        <taxon>Viridiplantae</taxon>
        <taxon>Streptophyta</taxon>
        <taxon>Embryophyta</taxon>
        <taxon>Tracheophyta</taxon>
        <taxon>Spermatophyta</taxon>
        <taxon>Magnoliopsida</taxon>
        <taxon>eudicotyledons</taxon>
        <taxon>Gunneridae</taxon>
        <taxon>Pentapetalae</taxon>
        <taxon>rosids</taxon>
        <taxon>fabids</taxon>
        <taxon>Fabales</taxon>
        <taxon>Fabaceae</taxon>
        <taxon>Papilionoideae</taxon>
        <taxon>50 kb inversion clade</taxon>
        <taxon>NPAAA clade</taxon>
        <taxon>indigoferoid/millettioid clade</taxon>
        <taxon>Phaseoleae</taxon>
        <taxon>Mucuna</taxon>
    </lineage>
</organism>
<sequence>MSVEKYNVLFVRHNDKNYSTWAFQFHLFVKGKDLWGHVDGNTPVPNRDQYNVAHSKWEDKDAQVNPFVSLALMSNLIFIGKLVDNDYRVQFSQFDYLVQDQHLGKIIAKGPKARENECW</sequence>
<dbReference type="EMBL" id="QJKJ01014648">
    <property type="protein sequence ID" value="RDX63913.1"/>
    <property type="molecule type" value="Genomic_DNA"/>
</dbReference>
<dbReference type="Proteomes" id="UP000257109">
    <property type="component" value="Unassembled WGS sequence"/>
</dbReference>
<dbReference type="InterPro" id="IPR029472">
    <property type="entry name" value="Copia-like_N"/>
</dbReference>
<evidence type="ECO:0000259" key="1">
    <source>
        <dbReference type="Pfam" id="PF14244"/>
    </source>
</evidence>
<accession>A0A371ED12</accession>
<feature type="non-terminal residue" evidence="2">
    <location>
        <position position="1"/>
    </location>
</feature>
<reference evidence="2" key="1">
    <citation type="submission" date="2018-05" db="EMBL/GenBank/DDBJ databases">
        <title>Draft genome of Mucuna pruriens seed.</title>
        <authorList>
            <person name="Nnadi N.E."/>
            <person name="Vos R."/>
            <person name="Hasami M.H."/>
            <person name="Devisetty U.K."/>
            <person name="Aguiy J.C."/>
        </authorList>
    </citation>
    <scope>NUCLEOTIDE SEQUENCE [LARGE SCALE GENOMIC DNA]</scope>
    <source>
        <strain evidence="2">JCA_2017</strain>
    </source>
</reference>
<keyword evidence="3" id="KW-1185">Reference proteome</keyword>
<dbReference type="AlphaFoldDB" id="A0A371ED12"/>
<comment type="caution">
    <text evidence="2">The sequence shown here is derived from an EMBL/GenBank/DDBJ whole genome shotgun (WGS) entry which is preliminary data.</text>
</comment>
<gene>
    <name evidence="2" type="ORF">CR513_57594</name>
</gene>
<dbReference type="Pfam" id="PF14244">
    <property type="entry name" value="Retrotran_gag_3"/>
    <property type="match status" value="1"/>
</dbReference>
<protein>
    <recommendedName>
        <fullName evidence="1">Retrotransposon Copia-like N-terminal domain-containing protein</fullName>
    </recommendedName>
</protein>